<dbReference type="Pfam" id="PF00156">
    <property type="entry name" value="Pribosyltran"/>
    <property type="match status" value="1"/>
</dbReference>
<dbReference type="InterPro" id="IPR029057">
    <property type="entry name" value="PRTase-like"/>
</dbReference>
<reference evidence="3 4" key="1">
    <citation type="submission" date="2016-10" db="EMBL/GenBank/DDBJ databases">
        <authorList>
            <person name="de Groot N.N."/>
        </authorList>
    </citation>
    <scope>NUCLEOTIDE SEQUENCE [LARGE SCALE GENOMIC DNA]</scope>
    <source>
        <strain evidence="3 4">DSM 21771</strain>
    </source>
</reference>
<sequence length="232" mass="26564">MRHDRCLQCLSPLNTNAGWEALFSWKKPMLCDECQEKLRPLTAPWCVHCSRPLPVTESCGDCERWAKTKNWSGLLTRNVSLFLYDEHLQEVLSAYKYRGDVELAKMFADSLKQTYRKYFKKSIPVPIPLSEERLQERGFNQAAALAEYLPVAYKPLLMRRVDEAKQSKRSRHGRLRGHVRPFAVREDVKSLTGQHILLIDDIYTTGTTLRKAAIPLLHHGAGQVSALTVARS</sequence>
<dbReference type="SUPFAM" id="SSF53271">
    <property type="entry name" value="PRTase-like"/>
    <property type="match status" value="1"/>
</dbReference>
<dbReference type="Gene3D" id="3.40.50.2020">
    <property type="match status" value="1"/>
</dbReference>
<dbReference type="InterPro" id="IPR051910">
    <property type="entry name" value="ComF/GntX_DNA_util-trans"/>
</dbReference>
<comment type="similarity">
    <text evidence="1">Belongs to the ComF/GntX family.</text>
</comment>
<dbReference type="CDD" id="cd06223">
    <property type="entry name" value="PRTases_typeI"/>
    <property type="match status" value="1"/>
</dbReference>
<dbReference type="PANTHER" id="PTHR47505:SF1">
    <property type="entry name" value="DNA UTILIZATION PROTEIN YHGH"/>
    <property type="match status" value="1"/>
</dbReference>
<proteinExistence type="inferred from homology"/>
<dbReference type="Proteomes" id="UP000198853">
    <property type="component" value="Unassembled WGS sequence"/>
</dbReference>
<protein>
    <submittedName>
        <fullName evidence="3">Competence protein ComFC</fullName>
    </submittedName>
</protein>
<feature type="domain" description="Phosphoribosyltransferase" evidence="2">
    <location>
        <begin position="139"/>
        <end position="229"/>
    </location>
</feature>
<dbReference type="AlphaFoldDB" id="A0A1G8KNU7"/>
<dbReference type="RefSeq" id="WP_090396128.1">
    <property type="nucleotide sequence ID" value="NZ_FNEN01000002.1"/>
</dbReference>
<keyword evidence="4" id="KW-1185">Reference proteome</keyword>
<evidence type="ECO:0000313" key="4">
    <source>
        <dbReference type="Proteomes" id="UP000198853"/>
    </source>
</evidence>
<dbReference type="PANTHER" id="PTHR47505">
    <property type="entry name" value="DNA UTILIZATION PROTEIN YHGH"/>
    <property type="match status" value="1"/>
</dbReference>
<accession>A0A1G8KNU7</accession>
<dbReference type="EMBL" id="FNEN01000002">
    <property type="protein sequence ID" value="SDI45135.1"/>
    <property type="molecule type" value="Genomic_DNA"/>
</dbReference>
<dbReference type="InterPro" id="IPR000836">
    <property type="entry name" value="PRTase_dom"/>
</dbReference>
<evidence type="ECO:0000313" key="3">
    <source>
        <dbReference type="EMBL" id="SDI45135.1"/>
    </source>
</evidence>
<organism evidence="3 4">
    <name type="scientific">Natribacillus halophilus</name>
    <dbReference type="NCBI Taxonomy" id="549003"/>
    <lineage>
        <taxon>Bacteria</taxon>
        <taxon>Bacillati</taxon>
        <taxon>Bacillota</taxon>
        <taxon>Bacilli</taxon>
        <taxon>Bacillales</taxon>
        <taxon>Bacillaceae</taxon>
        <taxon>Natribacillus</taxon>
    </lineage>
</organism>
<evidence type="ECO:0000256" key="1">
    <source>
        <dbReference type="ARBA" id="ARBA00008007"/>
    </source>
</evidence>
<gene>
    <name evidence="3" type="ORF">SAMN04488123_102221</name>
</gene>
<name>A0A1G8KNU7_9BACI</name>
<dbReference type="OrthoDB" id="9779910at2"/>
<evidence type="ECO:0000259" key="2">
    <source>
        <dbReference type="Pfam" id="PF00156"/>
    </source>
</evidence>